<dbReference type="OrthoDB" id="1528at10239"/>
<name>A0A161BZY1_9CAUD</name>
<evidence type="ECO:0000313" key="1">
    <source>
        <dbReference type="EMBL" id="AKN44427.1"/>
    </source>
</evidence>
<sequence length="595" mass="63740">MGFFAGKYSDGKTVLSLNTESGGDINRHYSPNANSIFHSDMPFVLVDGTYEAALGNAGNGFFVCQMPSDIINIKSNDPGRVILTAIEINGTHRAFLNGTQSQVGQFTAFFEDPPIGRAGAEVGLTSAFASGNSLAHGTYIYNSGLGHEESIARQGTGGTISQASGFNLYRPGGAYAGEAIGRAWTLAGFPAGASTVPIDGGNADYWHPNWQAPIGAAYRGHNWFYVCNSNIRGYVGKKGTVPANVNLLYQSPTYPDKVYICKGSTSNLAAQAAKKVYVQDGYNITPTKVIWYVLNLRYSNGNMGVSGNPFTGSDILITPSNFTIKGVSLPNTGYKFINQNAFGNLGYRPDMEYVGNNAAYTGVFGDTTARCEIVGSSNGSLWSPVDYGGAKSQISIYKFGAGKQWYVNSSNNTIGNEHGAVWSPSTVPLRLFPNNVASTYVGDDITPAYPGAGNYYMALATIGLGLPNANATVILTTEVIMGNINTAGGAIRTYGGTAWQVQGRRQHSYTEGDGIFHQILTLPPGYLVPYHSTTAYSYTQTWASRPDELTFRRNGYIYTIKNLGNGNAELGVIIHADEAAAIFLPRLRVTVQRLT</sequence>
<dbReference type="KEGG" id="vg:29064597"/>
<dbReference type="EMBL" id="KR233164">
    <property type="protein sequence ID" value="AKN44427.1"/>
    <property type="molecule type" value="Genomic_DNA"/>
</dbReference>
<organism evidence="1 2">
    <name type="scientific">Salmonella phage NR01</name>
    <dbReference type="NCBI Taxonomy" id="1647411"/>
    <lineage>
        <taxon>Viruses</taxon>
        <taxon>Duplodnaviria</taxon>
        <taxon>Heunggongvirae</taxon>
        <taxon>Uroviricota</taxon>
        <taxon>Caudoviricetes</taxon>
        <taxon>Demerecviridae</taxon>
        <taxon>Markadamsvirinae</taxon>
        <taxon>Tequintavirus</taxon>
        <taxon>Tequintavirus NR01</taxon>
    </lineage>
</organism>
<dbReference type="GeneID" id="29064597"/>
<protein>
    <submittedName>
        <fullName evidence="1">Receptor binding protein</fullName>
    </submittedName>
</protein>
<dbReference type="RefSeq" id="YP_009283429.1">
    <property type="nucleotide sequence ID" value="NC_031042.1"/>
</dbReference>
<dbReference type="Proteomes" id="UP000202365">
    <property type="component" value="Segment"/>
</dbReference>
<keyword evidence="2" id="KW-1185">Reference proteome</keyword>
<proteinExistence type="predicted"/>
<accession>A0A161BZY1</accession>
<gene>
    <name evidence="1" type="ORF">NR01_0088</name>
</gene>
<keyword evidence="1" id="KW-0675">Receptor</keyword>
<reference evidence="1 2" key="1">
    <citation type="submission" date="2015-04" db="EMBL/GenBank/DDBJ databases">
        <title>Complete Genome Sequence of S. Typhimurium Bacteriophage NR01.</title>
        <authorList>
            <person name="Lee J.-H."/>
            <person name="Lee H.Y."/>
            <person name="Song N.R."/>
        </authorList>
    </citation>
    <scope>NUCLEOTIDE SEQUENCE [LARGE SCALE GENOMIC DNA]</scope>
</reference>
<evidence type="ECO:0000313" key="2">
    <source>
        <dbReference type="Proteomes" id="UP000202365"/>
    </source>
</evidence>